<evidence type="ECO:0000313" key="5">
    <source>
        <dbReference type="Proteomes" id="UP000625527"/>
    </source>
</evidence>
<sequence length="375" mass="40514">MTQTAFPPPAAEPPPFPSPAPAKKPRKRHRGRTNAIIIAVFALLLVVTVGAAYWYLEREADDLARQAASADTLLAQSEGRVADPATRQELTEQLTGADDVLNGVAFVDRMPGQASAATENLIAASDRVWASMVQRARNDIAEGRDRLEATITRGEKIYRVTEDLDGDELARTALRSALDSAEVAHTRTRDDGLADADLVQLEEAVADLTSRRAELGSTTDSMITAQDAATCPAPDQLWTPDSGRLADQRLAAIPWAPEYRVRTDLLDSLVSLNDAYRARFGTDLTINSAYRSLADQAGLYDPNSPLAAAPGCSTHGLGVAVDFGGGVQTFGTPEHEWMQANAPAHGWLHPRWAAPNGRVPEAWHWQHETSPAETL</sequence>
<name>A0ABR9MUD9_9MICO</name>
<accession>A0ABR9MUD9</accession>
<evidence type="ECO:0000259" key="3">
    <source>
        <dbReference type="Pfam" id="PF02557"/>
    </source>
</evidence>
<dbReference type="SUPFAM" id="SSF55166">
    <property type="entry name" value="Hedgehog/DD-peptidase"/>
    <property type="match status" value="1"/>
</dbReference>
<dbReference type="InterPro" id="IPR052179">
    <property type="entry name" value="DD-CPase-like"/>
</dbReference>
<reference evidence="4 5" key="1">
    <citation type="submission" date="2020-10" db="EMBL/GenBank/DDBJ databases">
        <title>Myceligenerans pegani sp. nov., an endophytic actinomycete isolated from Peganum harmala L. in Xinjiang, China.</title>
        <authorList>
            <person name="Xin L."/>
        </authorList>
    </citation>
    <scope>NUCLEOTIDE SEQUENCE [LARGE SCALE GENOMIC DNA]</scope>
    <source>
        <strain evidence="4 5">TRM65318</strain>
    </source>
</reference>
<feature type="compositionally biased region" description="Pro residues" evidence="1">
    <location>
        <begin position="1"/>
        <end position="22"/>
    </location>
</feature>
<keyword evidence="2" id="KW-0812">Transmembrane</keyword>
<evidence type="ECO:0000256" key="1">
    <source>
        <dbReference type="SAM" id="MobiDB-lite"/>
    </source>
</evidence>
<keyword evidence="5" id="KW-1185">Reference proteome</keyword>
<feature type="domain" description="D-alanyl-D-alanine carboxypeptidase-like core" evidence="3">
    <location>
        <begin position="261"/>
        <end position="367"/>
    </location>
</feature>
<dbReference type="InterPro" id="IPR003709">
    <property type="entry name" value="VanY-like_core_dom"/>
</dbReference>
<keyword evidence="2" id="KW-1133">Transmembrane helix</keyword>
<dbReference type="Proteomes" id="UP000625527">
    <property type="component" value="Unassembled WGS sequence"/>
</dbReference>
<dbReference type="InterPro" id="IPR009045">
    <property type="entry name" value="Zn_M74/Hedgehog-like"/>
</dbReference>
<dbReference type="EMBL" id="JADAQT010000055">
    <property type="protein sequence ID" value="MBE1874993.1"/>
    <property type="molecule type" value="Genomic_DNA"/>
</dbReference>
<feature type="transmembrane region" description="Helical" evidence="2">
    <location>
        <begin position="33"/>
        <end position="56"/>
    </location>
</feature>
<keyword evidence="2" id="KW-0472">Membrane</keyword>
<dbReference type="Pfam" id="PF02557">
    <property type="entry name" value="VanY"/>
    <property type="match status" value="1"/>
</dbReference>
<dbReference type="PANTHER" id="PTHR34385:SF1">
    <property type="entry name" value="PEPTIDOGLYCAN L-ALANYL-D-GLUTAMATE ENDOPEPTIDASE CWLK"/>
    <property type="match status" value="1"/>
</dbReference>
<feature type="region of interest" description="Disordered" evidence="1">
    <location>
        <begin position="1"/>
        <end position="29"/>
    </location>
</feature>
<protein>
    <submittedName>
        <fullName evidence="4">D-alanyl-D-alanine carboxypeptidase family protein</fullName>
    </submittedName>
</protein>
<gene>
    <name evidence="4" type="ORF">IHE71_04605</name>
</gene>
<evidence type="ECO:0000313" key="4">
    <source>
        <dbReference type="EMBL" id="MBE1874993.1"/>
    </source>
</evidence>
<dbReference type="CDD" id="cd14814">
    <property type="entry name" value="Peptidase_M15"/>
    <property type="match status" value="1"/>
</dbReference>
<evidence type="ECO:0000256" key="2">
    <source>
        <dbReference type="SAM" id="Phobius"/>
    </source>
</evidence>
<keyword evidence="4" id="KW-0645">Protease</keyword>
<keyword evidence="4" id="KW-0378">Hydrolase</keyword>
<dbReference type="PANTHER" id="PTHR34385">
    <property type="entry name" value="D-ALANYL-D-ALANINE CARBOXYPEPTIDASE"/>
    <property type="match status" value="1"/>
</dbReference>
<dbReference type="RefSeq" id="WP_192861561.1">
    <property type="nucleotide sequence ID" value="NZ_JADAQT010000055.1"/>
</dbReference>
<dbReference type="GO" id="GO:0004180">
    <property type="term" value="F:carboxypeptidase activity"/>
    <property type="evidence" value="ECO:0007669"/>
    <property type="project" value="UniProtKB-KW"/>
</dbReference>
<comment type="caution">
    <text evidence="4">The sequence shown here is derived from an EMBL/GenBank/DDBJ whole genome shotgun (WGS) entry which is preliminary data.</text>
</comment>
<dbReference type="Gene3D" id="3.30.1380.10">
    <property type="match status" value="1"/>
</dbReference>
<proteinExistence type="predicted"/>
<keyword evidence="4" id="KW-0121">Carboxypeptidase</keyword>
<organism evidence="4 5">
    <name type="scientific">Myceligenerans pegani</name>
    <dbReference type="NCBI Taxonomy" id="2776917"/>
    <lineage>
        <taxon>Bacteria</taxon>
        <taxon>Bacillati</taxon>
        <taxon>Actinomycetota</taxon>
        <taxon>Actinomycetes</taxon>
        <taxon>Micrococcales</taxon>
        <taxon>Promicromonosporaceae</taxon>
        <taxon>Myceligenerans</taxon>
    </lineage>
</organism>